<dbReference type="InterPro" id="IPR032185">
    <property type="entry name" value="DUF5017"/>
</dbReference>
<dbReference type="OrthoDB" id="1082472at2"/>
<organism evidence="2 3">
    <name type="scientific">Pseudopedobacter saltans (strain ATCC 51119 / DSM 12145 / JCM 21818 / CCUG 39354 / LMG 10337 / NBRC 100064 / NCIMB 13643)</name>
    <name type="common">Pedobacter saltans</name>
    <dbReference type="NCBI Taxonomy" id="762903"/>
    <lineage>
        <taxon>Bacteria</taxon>
        <taxon>Pseudomonadati</taxon>
        <taxon>Bacteroidota</taxon>
        <taxon>Sphingobacteriia</taxon>
        <taxon>Sphingobacteriales</taxon>
        <taxon>Sphingobacteriaceae</taxon>
        <taxon>Pseudopedobacter</taxon>
    </lineage>
</organism>
<dbReference type="AlphaFoldDB" id="F0S8K7"/>
<dbReference type="eggNOG" id="ENOG5031WDC">
    <property type="taxonomic scope" value="Bacteria"/>
</dbReference>
<gene>
    <name evidence="2" type="ordered locus">Pedsa_0715</name>
</gene>
<dbReference type="HOGENOM" id="CLU_066814_0_0_10"/>
<sequence length="315" mass="35187">MKTIKNSIIIFFTCLGIMSCNKVEVETPVFDVKVDSLTYKVGDEVEFKFTGDADQITFYSGEPLNDYTYKDGRIEEVLSINASFSTAIRYGLANGQKDMLSVWISSDFNGNYTIEDIQNATWKNNVSKNFVLAPSTMDNSDAANYVPSGVLDITSEAEEGKPMYFAFKYRKDDPTKTQRNWFMRNIVVNAVTNLGNYSLFDGSAFKEVYDNNFVTDVERNSSVTSGGVITLRSPSTFDTRPLVEVWAISPPISTEDTNLGPDKGTPIKGFRDLKKDSHSYTYIKEGVYTATFVASNSNLYGESKVVKQITITVTQ</sequence>
<dbReference type="PROSITE" id="PS51257">
    <property type="entry name" value="PROKAR_LIPOPROTEIN"/>
    <property type="match status" value="1"/>
</dbReference>
<evidence type="ECO:0000259" key="1">
    <source>
        <dbReference type="Pfam" id="PF16409"/>
    </source>
</evidence>
<evidence type="ECO:0000313" key="2">
    <source>
        <dbReference type="EMBL" id="ADY51291.1"/>
    </source>
</evidence>
<accession>F0S8K7</accession>
<proteinExistence type="predicted"/>
<dbReference type="Proteomes" id="UP000000310">
    <property type="component" value="Chromosome"/>
</dbReference>
<reference evidence="3" key="2">
    <citation type="submission" date="2011-02" db="EMBL/GenBank/DDBJ databases">
        <title>The complete genome of Pedobacter saltans DSM 12145.</title>
        <authorList>
            <consortium name="US DOE Joint Genome Institute (JGI-PGF)"/>
            <person name="Lucas S."/>
            <person name="Copeland A."/>
            <person name="Lapidus A."/>
            <person name="Bruce D."/>
            <person name="Goodwin L."/>
            <person name="Pitluck S."/>
            <person name="Kyrpides N."/>
            <person name="Mavromatis K."/>
            <person name="Pagani I."/>
            <person name="Ivanova N."/>
            <person name="Ovchinnikova G."/>
            <person name="Lu M."/>
            <person name="Detter J.C."/>
            <person name="Han C."/>
            <person name="Land M."/>
            <person name="Hauser L."/>
            <person name="Markowitz V."/>
            <person name="Cheng J.-F."/>
            <person name="Hugenholtz P."/>
            <person name="Woyke T."/>
            <person name="Wu D."/>
            <person name="Tindall B."/>
            <person name="Pomrenke H.G."/>
            <person name="Brambilla E."/>
            <person name="Klenk H.-P."/>
            <person name="Eisen J.A."/>
        </authorList>
    </citation>
    <scope>NUCLEOTIDE SEQUENCE [LARGE SCALE GENOMIC DNA]</scope>
    <source>
        <strain evidence="3">ATCC 51119 / DSM 12145 / JCM 21818 / LMG 10337 / NBRC 100064 / NCIMB 13643</strain>
    </source>
</reference>
<dbReference type="EMBL" id="CP002545">
    <property type="protein sequence ID" value="ADY51291.1"/>
    <property type="molecule type" value="Genomic_DNA"/>
</dbReference>
<dbReference type="RefSeq" id="WP_013631792.1">
    <property type="nucleotide sequence ID" value="NC_015177.1"/>
</dbReference>
<evidence type="ECO:0000313" key="3">
    <source>
        <dbReference type="Proteomes" id="UP000000310"/>
    </source>
</evidence>
<keyword evidence="3" id="KW-1185">Reference proteome</keyword>
<protein>
    <recommendedName>
        <fullName evidence="1">DUF5017 domain-containing protein</fullName>
    </recommendedName>
</protein>
<reference evidence="2 3" key="1">
    <citation type="journal article" date="2011" name="Stand. Genomic Sci.">
        <title>Complete genome sequence of the gliding, heparinolytic Pedobacter saltans type strain (113).</title>
        <authorList>
            <person name="Liolios K."/>
            <person name="Sikorski J."/>
            <person name="Lu M."/>
            <person name="Nolan M."/>
            <person name="Lapidus A."/>
            <person name="Lucas S."/>
            <person name="Hammon N."/>
            <person name="Deshpande S."/>
            <person name="Cheng J.F."/>
            <person name="Tapia R."/>
            <person name="Han C."/>
            <person name="Goodwin L."/>
            <person name="Pitluck S."/>
            <person name="Huntemann M."/>
            <person name="Ivanova N."/>
            <person name="Pagani I."/>
            <person name="Mavromatis K."/>
            <person name="Ovchinikova G."/>
            <person name="Pati A."/>
            <person name="Chen A."/>
            <person name="Palaniappan K."/>
            <person name="Land M."/>
            <person name="Hauser L."/>
            <person name="Brambilla E.M."/>
            <person name="Kotsyurbenko O."/>
            <person name="Rohde M."/>
            <person name="Tindall B.J."/>
            <person name="Abt B."/>
            <person name="Goker M."/>
            <person name="Detter J.C."/>
            <person name="Woyke T."/>
            <person name="Bristow J."/>
            <person name="Eisen J.A."/>
            <person name="Markowitz V."/>
            <person name="Hugenholtz P."/>
            <person name="Klenk H.P."/>
            <person name="Kyrpides N.C."/>
        </authorList>
    </citation>
    <scope>NUCLEOTIDE SEQUENCE [LARGE SCALE GENOMIC DNA]</scope>
    <source>
        <strain evidence="3">ATCC 51119 / DSM 12145 / JCM 21818 / LMG 10337 / NBRC 100064 / NCIMB 13643</strain>
    </source>
</reference>
<dbReference type="STRING" id="762903.Pedsa_0715"/>
<name>F0S8K7_PSESL</name>
<feature type="domain" description="DUF5017" evidence="1">
    <location>
        <begin position="19"/>
        <end position="196"/>
    </location>
</feature>
<dbReference type="KEGG" id="psn:Pedsa_0715"/>
<dbReference type="Pfam" id="PF16409">
    <property type="entry name" value="DUF5017"/>
    <property type="match status" value="1"/>
</dbReference>